<reference evidence="2 5" key="1">
    <citation type="submission" date="2023-02" db="EMBL/GenBank/DDBJ databases">
        <title>Pathogen: clinical or host-associated sample.</title>
        <authorList>
            <person name="Hergert J."/>
            <person name="Casey R."/>
            <person name="Wagner J."/>
            <person name="Young E.L."/>
            <person name="Oakeson K.F."/>
        </authorList>
    </citation>
    <scope>NUCLEOTIDE SEQUENCE</scope>
    <source>
        <strain evidence="3 5">2022CK-00829</strain>
        <strain evidence="2">2022CK-00830</strain>
        <plasmid evidence="2">unnamed1</plasmid>
        <plasmid evidence="3 5">unnamed2</plasmid>
    </source>
</reference>
<dbReference type="EMBL" id="CP118102">
    <property type="protein sequence ID" value="WDH85269.1"/>
    <property type="molecule type" value="Genomic_DNA"/>
</dbReference>
<sequence length="230" mass="27394">MKNLNVILLRTFLGRLLALLVCVILLISLFYYPLASIKGLFLFFFLFFLYLIFFSAAIRECDEEDEKKFENRYAIHFVSKVHNADQQGRIPLYPSAGDSKGKPRVWFHLSTSVDSTDPSEKSFFRNHVQWKELRSYKVIIPWKELRQSVKEQSRNIKVRPSDGSIAIEGTDPIWVKNAKIETEFYWYQDRIGFKYILQYLVGINILSYIFYIIYFSDQYFYKLRKILAKR</sequence>
<evidence type="ECO:0000313" key="2">
    <source>
        <dbReference type="EMBL" id="WDH85269.1"/>
    </source>
</evidence>
<protein>
    <submittedName>
        <fullName evidence="2">Uncharacterized protein</fullName>
    </submittedName>
</protein>
<organism evidence="2 4">
    <name type="scientific">Paenibacillus urinalis</name>
    <dbReference type="NCBI Taxonomy" id="521520"/>
    <lineage>
        <taxon>Bacteria</taxon>
        <taxon>Bacillati</taxon>
        <taxon>Bacillota</taxon>
        <taxon>Bacilli</taxon>
        <taxon>Bacillales</taxon>
        <taxon>Paenibacillaceae</taxon>
        <taxon>Paenibacillus</taxon>
    </lineage>
</organism>
<geneLocation type="plasmid" evidence="2 4">
    <name>unnamed1</name>
</geneLocation>
<feature type="transmembrane region" description="Helical" evidence="1">
    <location>
        <begin position="196"/>
        <end position="215"/>
    </location>
</feature>
<evidence type="ECO:0000313" key="5">
    <source>
        <dbReference type="Proteomes" id="UP001221519"/>
    </source>
</evidence>
<dbReference type="Proteomes" id="UP001221519">
    <property type="component" value="Plasmid unnamed2"/>
</dbReference>
<evidence type="ECO:0000313" key="4">
    <source>
        <dbReference type="Proteomes" id="UP001220962"/>
    </source>
</evidence>
<keyword evidence="1" id="KW-0812">Transmembrane</keyword>
<evidence type="ECO:0000313" key="3">
    <source>
        <dbReference type="EMBL" id="WDI05258.1"/>
    </source>
</evidence>
<proteinExistence type="predicted"/>
<keyword evidence="5" id="KW-1185">Reference proteome</keyword>
<accession>A0AAX3N7Z2</accession>
<keyword evidence="2" id="KW-0614">Plasmid</keyword>
<dbReference type="Proteomes" id="UP001220962">
    <property type="component" value="Plasmid unnamed1"/>
</dbReference>
<dbReference type="AlphaFoldDB" id="A0AAX3N7Z2"/>
<keyword evidence="1" id="KW-0472">Membrane</keyword>
<dbReference type="EMBL" id="CP118110">
    <property type="protein sequence ID" value="WDI05258.1"/>
    <property type="molecule type" value="Genomic_DNA"/>
</dbReference>
<feature type="transmembrane region" description="Helical" evidence="1">
    <location>
        <begin position="40"/>
        <end position="58"/>
    </location>
</feature>
<name>A0AAX3N7Z2_9BACL</name>
<gene>
    <name evidence="2" type="ORF">PUW23_25885</name>
    <name evidence="3" type="ORF">PUW25_26925</name>
</gene>
<keyword evidence="1" id="KW-1133">Transmembrane helix</keyword>
<dbReference type="RefSeq" id="WP_205055044.1">
    <property type="nucleotide sequence ID" value="NZ_CP118102.1"/>
</dbReference>
<evidence type="ECO:0000256" key="1">
    <source>
        <dbReference type="SAM" id="Phobius"/>
    </source>
</evidence>
<feature type="transmembrane region" description="Helical" evidence="1">
    <location>
        <begin position="12"/>
        <end position="34"/>
    </location>
</feature>
<geneLocation type="plasmid" evidence="3 5">
    <name>unnamed2</name>
</geneLocation>